<reference evidence="2" key="1">
    <citation type="journal article" date="2014" name="Front. Microbiol.">
        <title>High frequency of phylogenetically diverse reductive dehalogenase-homologous genes in deep subseafloor sedimentary metagenomes.</title>
        <authorList>
            <person name="Kawai M."/>
            <person name="Futagami T."/>
            <person name="Toyoda A."/>
            <person name="Takaki Y."/>
            <person name="Nishi S."/>
            <person name="Hori S."/>
            <person name="Arai W."/>
            <person name="Tsubouchi T."/>
            <person name="Morono Y."/>
            <person name="Uchiyama I."/>
            <person name="Ito T."/>
            <person name="Fujiyama A."/>
            <person name="Inagaki F."/>
            <person name="Takami H."/>
        </authorList>
    </citation>
    <scope>NUCLEOTIDE SEQUENCE</scope>
    <source>
        <strain evidence="2">Expedition CK06-06</strain>
    </source>
</reference>
<protein>
    <submittedName>
        <fullName evidence="2">Uncharacterized protein</fullName>
    </submittedName>
</protein>
<evidence type="ECO:0000256" key="1">
    <source>
        <dbReference type="SAM" id="Coils"/>
    </source>
</evidence>
<accession>X1URS6</accession>
<comment type="caution">
    <text evidence="2">The sequence shown here is derived from an EMBL/GenBank/DDBJ whole genome shotgun (WGS) entry which is preliminary data.</text>
</comment>
<sequence>MLEIFNKVDELREQKRKREEELIENKKAADRYHEQYLQVMNQRKKISKDKRPYNPSKKPHFRAKNIRKKNEMIEKIKQNKLAEAIEKQKAGKKLNLFEARLILERAER</sequence>
<gene>
    <name evidence="2" type="ORF">S12H4_31074</name>
</gene>
<feature type="coiled-coil region" evidence="1">
    <location>
        <begin position="1"/>
        <end position="31"/>
    </location>
</feature>
<dbReference type="AlphaFoldDB" id="X1URS6"/>
<organism evidence="2">
    <name type="scientific">marine sediment metagenome</name>
    <dbReference type="NCBI Taxonomy" id="412755"/>
    <lineage>
        <taxon>unclassified sequences</taxon>
        <taxon>metagenomes</taxon>
        <taxon>ecological metagenomes</taxon>
    </lineage>
</organism>
<keyword evidence="1" id="KW-0175">Coiled coil</keyword>
<evidence type="ECO:0000313" key="2">
    <source>
        <dbReference type="EMBL" id="GAI95024.1"/>
    </source>
</evidence>
<dbReference type="EMBL" id="BARW01018103">
    <property type="protein sequence ID" value="GAI95024.1"/>
    <property type="molecule type" value="Genomic_DNA"/>
</dbReference>
<name>X1URS6_9ZZZZ</name>
<proteinExistence type="predicted"/>